<gene>
    <name evidence="2" type="ORF">EDB92DRAFT_1953781</name>
</gene>
<evidence type="ECO:0000313" key="2">
    <source>
        <dbReference type="EMBL" id="KAH8980722.1"/>
    </source>
</evidence>
<dbReference type="Proteomes" id="UP001201163">
    <property type="component" value="Unassembled WGS sequence"/>
</dbReference>
<organism evidence="2 3">
    <name type="scientific">Lactarius akahatsu</name>
    <dbReference type="NCBI Taxonomy" id="416441"/>
    <lineage>
        <taxon>Eukaryota</taxon>
        <taxon>Fungi</taxon>
        <taxon>Dikarya</taxon>
        <taxon>Basidiomycota</taxon>
        <taxon>Agaricomycotina</taxon>
        <taxon>Agaricomycetes</taxon>
        <taxon>Russulales</taxon>
        <taxon>Russulaceae</taxon>
        <taxon>Lactarius</taxon>
    </lineage>
</organism>
<proteinExistence type="predicted"/>
<evidence type="ECO:0000256" key="1">
    <source>
        <dbReference type="SAM" id="MobiDB-lite"/>
    </source>
</evidence>
<comment type="caution">
    <text evidence="2">The sequence shown here is derived from an EMBL/GenBank/DDBJ whole genome shotgun (WGS) entry which is preliminary data.</text>
</comment>
<feature type="region of interest" description="Disordered" evidence="1">
    <location>
        <begin position="163"/>
        <end position="189"/>
    </location>
</feature>
<sequence>MVGSHISDELKDMAMSLSIQGQWRPRHHLHKGFLPPPLHLAACEHSARLTCRSTPLDLPLTHMFAGHPDDPVVAISIVTAGPLAPATVTTSPQPRHHYTHTCCPSTPPPRHGCNTLNPTDLVTTTASTPPCCHHLDMAFPLPQPRHLDMATTASTLLRHFHQRRAPQPAPVLSRHSPPPRPHYDAPTSAAHLDPHQRYLDTAPTAASMLAPPTHSPRFNPTPSALHARSPVRQAHIPRWYL</sequence>
<name>A0AAD4L576_9AGAM</name>
<dbReference type="AlphaFoldDB" id="A0AAD4L576"/>
<protein>
    <submittedName>
        <fullName evidence="2">Uncharacterized protein</fullName>
    </submittedName>
</protein>
<reference evidence="2" key="1">
    <citation type="submission" date="2022-01" db="EMBL/GenBank/DDBJ databases">
        <title>Comparative genomics reveals a dynamic genome evolution in the ectomycorrhizal milk-cap (Lactarius) mushrooms.</title>
        <authorList>
            <consortium name="DOE Joint Genome Institute"/>
            <person name="Lebreton A."/>
            <person name="Tang N."/>
            <person name="Kuo A."/>
            <person name="LaButti K."/>
            <person name="Drula E."/>
            <person name="Barry K."/>
            <person name="Clum A."/>
            <person name="Lipzen A."/>
            <person name="Mousain D."/>
            <person name="Ng V."/>
            <person name="Wang R."/>
            <person name="Wang X."/>
            <person name="Dai Y."/>
            <person name="Henrissat B."/>
            <person name="Grigoriev I.V."/>
            <person name="Guerin-Laguette A."/>
            <person name="Yu F."/>
            <person name="Martin F.M."/>
        </authorList>
    </citation>
    <scope>NUCLEOTIDE SEQUENCE</scope>
    <source>
        <strain evidence="2">QP</strain>
    </source>
</reference>
<evidence type="ECO:0000313" key="3">
    <source>
        <dbReference type="Proteomes" id="UP001201163"/>
    </source>
</evidence>
<keyword evidence="3" id="KW-1185">Reference proteome</keyword>
<dbReference type="EMBL" id="JAKELL010000131">
    <property type="protein sequence ID" value="KAH8980722.1"/>
    <property type="molecule type" value="Genomic_DNA"/>
</dbReference>
<feature type="region of interest" description="Disordered" evidence="1">
    <location>
        <begin position="206"/>
        <end position="230"/>
    </location>
</feature>
<accession>A0AAD4L576</accession>